<evidence type="ECO:0000256" key="5">
    <source>
        <dbReference type="PROSITE-ProRule" id="PRU00042"/>
    </source>
</evidence>
<evidence type="ECO:0000256" key="1">
    <source>
        <dbReference type="ARBA" id="ARBA00022723"/>
    </source>
</evidence>
<protein>
    <submittedName>
        <fullName evidence="9">Zinc finger protein Xfin</fullName>
    </submittedName>
</protein>
<keyword evidence="4" id="KW-0862">Zinc</keyword>
<dbReference type="SUPFAM" id="SSF57667">
    <property type="entry name" value="beta-beta-alpha zinc fingers"/>
    <property type="match status" value="6"/>
</dbReference>
<dbReference type="GO" id="GO:0008270">
    <property type="term" value="F:zinc ion binding"/>
    <property type="evidence" value="ECO:0007669"/>
    <property type="project" value="UniProtKB-KW"/>
</dbReference>
<gene>
    <name evidence="9" type="primary">XFIN</name>
    <name evidence="9" type="ORF">g.56953</name>
</gene>
<dbReference type="FunFam" id="3.30.160.60:FF:000417">
    <property type="entry name" value="Zinc finger protein"/>
    <property type="match status" value="1"/>
</dbReference>
<dbReference type="InterPro" id="IPR013087">
    <property type="entry name" value="Znf_C2H2_type"/>
</dbReference>
<dbReference type="PROSITE" id="PS50157">
    <property type="entry name" value="ZINC_FINGER_C2H2_2"/>
    <property type="match status" value="8"/>
</dbReference>
<dbReference type="PROSITE" id="PS00028">
    <property type="entry name" value="ZINC_FINGER_C2H2_1"/>
    <property type="match status" value="1"/>
</dbReference>
<dbReference type="EMBL" id="GDHC01015468">
    <property type="protein sequence ID" value="JAQ03161.1"/>
    <property type="molecule type" value="Transcribed_RNA"/>
</dbReference>
<keyword evidence="3 5" id="KW-0863">Zinc-finger</keyword>
<keyword evidence="6" id="KW-0175">Coiled coil</keyword>
<feature type="domain" description="C2H2-type" evidence="8">
    <location>
        <begin position="429"/>
        <end position="453"/>
    </location>
</feature>
<feature type="domain" description="C2H2-type" evidence="8">
    <location>
        <begin position="771"/>
        <end position="799"/>
    </location>
</feature>
<dbReference type="SMART" id="SM00355">
    <property type="entry name" value="ZnF_C2H2"/>
    <property type="match status" value="11"/>
</dbReference>
<feature type="domain" description="C2H2-type" evidence="8">
    <location>
        <begin position="345"/>
        <end position="372"/>
    </location>
</feature>
<dbReference type="InterPro" id="IPR036236">
    <property type="entry name" value="Znf_C2H2_sf"/>
</dbReference>
<feature type="region of interest" description="Disordered" evidence="7">
    <location>
        <begin position="461"/>
        <end position="485"/>
    </location>
</feature>
<sequence length="811" mass="94563">METENLEVDMEDLPPGYVLIRKEDGMFAFLKMEQEDGEEDEDVNEQQHEIIEEIIQEGDADMEVTEALVGDEDVQEEIDIDVIPDIIEEDLPPDLSPDSVEQTITNDEVEFIDGTVFSSSNGSKPFSVRKPKYMNTPNLWRGVTIPPHLTREEVERFKSRHLLQRLSEIVKRNRQKVDVYEKKNLSLRNLIANQKERMTKMGFHVKDIIRHNNIRHRKDPGPRIPSPLVPLEVMNEAERMEYEKTRLDAEYDHLRKRLKTLLSGYRRYKKVFVDNHEKIKKGPKKRENERLHARQEAMLMQRTQESDSDPETANKYFKCYHCRYGANTKAELRSHIEGHLSQKMYECCVCPFFTSRITPFLEHMKTHPGAKAFRCKNCDFRTAYPAAMRNHEATHLEVKPYKCQVCGFRTVRSDHLRNHMRRHKSDRAFKCELCPFTSKYSSGLSKHKKVIHSSGYVPKRKPYLKTKPEKETDSESEGAGETTEIEIDETGKMLFVRHTVNSSKEQDSDEQGELRRSMRPYAKKIMPDYVEGDEFDEGDEIVLEEESGDRNIKIEAIVEEDDGEGEIIYDESEPTESVFVVNENSGSDSELEERKQSLVIEEDEIVEEEEEDIVQQPHKGRDLLSSYVIYQCVFCEYSCEMKHSLLSHLRSHMDYWNFTCRACNFVASNPADLQTHTEDHKNEGESQCPYCDHVTTGKARLKRHIDKRHPAGKPLACIYCDYISSSRSSMKAHMQGHKTKKVWQCLICTYKADFRSGLKRHLRKHTGERPYHCPHCEFNAAQYSHLTRHLRKNHPDEPLLENRPASPFVLL</sequence>
<organism evidence="9">
    <name type="scientific">Lygus hesperus</name>
    <name type="common">Western plant bug</name>
    <dbReference type="NCBI Taxonomy" id="30085"/>
    <lineage>
        <taxon>Eukaryota</taxon>
        <taxon>Metazoa</taxon>
        <taxon>Ecdysozoa</taxon>
        <taxon>Arthropoda</taxon>
        <taxon>Hexapoda</taxon>
        <taxon>Insecta</taxon>
        <taxon>Pterygota</taxon>
        <taxon>Neoptera</taxon>
        <taxon>Paraneoptera</taxon>
        <taxon>Hemiptera</taxon>
        <taxon>Heteroptera</taxon>
        <taxon>Panheteroptera</taxon>
        <taxon>Cimicomorpha</taxon>
        <taxon>Miridae</taxon>
        <taxon>Mirini</taxon>
        <taxon>Lygus</taxon>
    </lineage>
</organism>
<keyword evidence="2" id="KW-0677">Repeat</keyword>
<dbReference type="GO" id="GO:0045944">
    <property type="term" value="P:positive regulation of transcription by RNA polymerase II"/>
    <property type="evidence" value="ECO:0007669"/>
    <property type="project" value="TreeGrafter"/>
</dbReference>
<name>A0A146L3P0_LYGHE</name>
<dbReference type="Gene3D" id="3.30.160.60">
    <property type="entry name" value="Classic Zinc Finger"/>
    <property type="match status" value="6"/>
</dbReference>
<evidence type="ECO:0000256" key="2">
    <source>
        <dbReference type="ARBA" id="ARBA00022737"/>
    </source>
</evidence>
<evidence type="ECO:0000256" key="4">
    <source>
        <dbReference type="ARBA" id="ARBA00022833"/>
    </source>
</evidence>
<feature type="compositionally biased region" description="Acidic residues" evidence="7">
    <location>
        <begin position="474"/>
        <end position="485"/>
    </location>
</feature>
<feature type="domain" description="C2H2-type" evidence="8">
    <location>
        <begin position="743"/>
        <end position="770"/>
    </location>
</feature>
<dbReference type="InterPro" id="IPR050688">
    <property type="entry name" value="Zinc_finger/UBP_domain"/>
</dbReference>
<reference evidence="9" key="1">
    <citation type="journal article" date="2016" name="Gigascience">
        <title>De novo construction of an expanded transcriptome assembly for the western tarnished plant bug, Lygus hesperus.</title>
        <authorList>
            <person name="Tassone E.E."/>
            <person name="Geib S.M."/>
            <person name="Hall B."/>
            <person name="Fabrick J.A."/>
            <person name="Brent C.S."/>
            <person name="Hull J.J."/>
        </authorList>
    </citation>
    <scope>NUCLEOTIDE SEQUENCE</scope>
</reference>
<dbReference type="PANTHER" id="PTHR24403">
    <property type="entry name" value="ZINC FINGER PROTEIN"/>
    <property type="match status" value="1"/>
</dbReference>
<dbReference type="GO" id="GO:0005634">
    <property type="term" value="C:nucleus"/>
    <property type="evidence" value="ECO:0007669"/>
    <property type="project" value="TreeGrafter"/>
</dbReference>
<dbReference type="Pfam" id="PF00096">
    <property type="entry name" value="zf-C2H2"/>
    <property type="match status" value="1"/>
</dbReference>
<feature type="domain" description="C2H2-type" evidence="8">
    <location>
        <begin position="317"/>
        <end position="344"/>
    </location>
</feature>
<dbReference type="PANTHER" id="PTHR24403:SF67">
    <property type="entry name" value="FI01116P-RELATED"/>
    <property type="match status" value="1"/>
</dbReference>
<keyword evidence="1" id="KW-0479">Metal-binding</keyword>
<feature type="domain" description="C2H2-type" evidence="8">
    <location>
        <begin position="686"/>
        <end position="714"/>
    </location>
</feature>
<feature type="coiled-coil region" evidence="6">
    <location>
        <begin position="163"/>
        <end position="197"/>
    </location>
</feature>
<feature type="domain" description="C2H2-type" evidence="8">
    <location>
        <begin position="401"/>
        <end position="428"/>
    </location>
</feature>
<accession>A0A146L3P0</accession>
<evidence type="ECO:0000256" key="3">
    <source>
        <dbReference type="ARBA" id="ARBA00022771"/>
    </source>
</evidence>
<evidence type="ECO:0000259" key="8">
    <source>
        <dbReference type="PROSITE" id="PS50157"/>
    </source>
</evidence>
<feature type="domain" description="C2H2-type" evidence="8">
    <location>
        <begin position="373"/>
        <end position="400"/>
    </location>
</feature>
<proteinExistence type="predicted"/>
<dbReference type="AlphaFoldDB" id="A0A146L3P0"/>
<evidence type="ECO:0000256" key="6">
    <source>
        <dbReference type="SAM" id="Coils"/>
    </source>
</evidence>
<evidence type="ECO:0000313" key="9">
    <source>
        <dbReference type="EMBL" id="JAQ03161.1"/>
    </source>
</evidence>
<evidence type="ECO:0000256" key="7">
    <source>
        <dbReference type="SAM" id="MobiDB-lite"/>
    </source>
</evidence>